<dbReference type="SUPFAM" id="SSF81301">
    <property type="entry name" value="Nucleotidyltransferase"/>
    <property type="match status" value="1"/>
</dbReference>
<dbReference type="InterPro" id="IPR045600">
    <property type="entry name" value="RelA/SpoT_AH_RIS"/>
</dbReference>
<comment type="catalytic activity">
    <reaction evidence="4">
        <text>GTP + ATP = guanosine 3'-diphosphate 5'-triphosphate + AMP</text>
        <dbReference type="Rhea" id="RHEA:22088"/>
        <dbReference type="ChEBI" id="CHEBI:30616"/>
        <dbReference type="ChEBI" id="CHEBI:37565"/>
        <dbReference type="ChEBI" id="CHEBI:142410"/>
        <dbReference type="ChEBI" id="CHEBI:456215"/>
        <dbReference type="EC" id="2.7.6.5"/>
    </reaction>
</comment>
<comment type="caution">
    <text evidence="10">The sequence shown here is derived from an EMBL/GenBank/DDBJ whole genome shotgun (WGS) entry which is preliminary data.</text>
</comment>
<dbReference type="InterPro" id="IPR003607">
    <property type="entry name" value="HD/PDEase_dom"/>
</dbReference>
<dbReference type="EC" id="2.7.6.5" evidence="2"/>
<dbReference type="Pfam" id="PF04607">
    <property type="entry name" value="RelA_SpoT"/>
    <property type="match status" value="1"/>
</dbReference>
<evidence type="ECO:0000256" key="2">
    <source>
        <dbReference type="ARBA" id="ARBA00013251"/>
    </source>
</evidence>
<reference evidence="10 11" key="1">
    <citation type="submission" date="2010-04" db="EMBL/GenBank/DDBJ databases">
        <authorList>
            <person name="Muzny D."/>
            <person name="Qin X."/>
            <person name="Deng J."/>
            <person name="Jiang H."/>
            <person name="Liu Y."/>
            <person name="Qu J."/>
            <person name="Song X.-Z."/>
            <person name="Zhang L."/>
            <person name="Thornton R."/>
            <person name="Coyle M."/>
            <person name="Francisco L."/>
            <person name="Jackson L."/>
            <person name="Javaid M."/>
            <person name="Korchina V."/>
            <person name="Kovar C."/>
            <person name="Mata R."/>
            <person name="Mathew T."/>
            <person name="Ngo R."/>
            <person name="Nguyen L."/>
            <person name="Nguyen N."/>
            <person name="Okwuonu G."/>
            <person name="Ongeri F."/>
            <person name="Pham C."/>
            <person name="Simmons D."/>
            <person name="Wilczek-Boney K."/>
            <person name="Hale W."/>
            <person name="Jakkamsetti A."/>
            <person name="Pham P."/>
            <person name="Ruth R."/>
            <person name="San Lucas F."/>
            <person name="Warren J."/>
            <person name="Zhang J."/>
            <person name="Zhao Z."/>
            <person name="Zhou C."/>
            <person name="Zhu D."/>
            <person name="Lee S."/>
            <person name="Bess C."/>
            <person name="Blankenburg K."/>
            <person name="Forbes L."/>
            <person name="Fu Q."/>
            <person name="Gubbala S."/>
            <person name="Hirani K."/>
            <person name="Jayaseelan J.C."/>
            <person name="Lara F."/>
            <person name="Munidasa M."/>
            <person name="Palculict T."/>
            <person name="Patil S."/>
            <person name="Pu L.-L."/>
            <person name="Saada N."/>
            <person name="Tang L."/>
            <person name="Weissenberger G."/>
            <person name="Zhu Y."/>
            <person name="Hemphill L."/>
            <person name="Shang Y."/>
            <person name="Youmans B."/>
            <person name="Ayvaz T."/>
            <person name="Ross M."/>
            <person name="Santibanez J."/>
            <person name="Aqrawi P."/>
            <person name="Gross S."/>
            <person name="Joshi V."/>
            <person name="Fowler G."/>
            <person name="Nazareth L."/>
            <person name="Reid J."/>
            <person name="Worley K."/>
            <person name="Petrosino J."/>
            <person name="Highlander S."/>
            <person name="Gibbs R."/>
        </authorList>
    </citation>
    <scope>NUCLEOTIDE SEQUENCE [LARGE SCALE GENOMIC DNA]</scope>
    <source>
        <strain evidence="10 11">DSM 11664</strain>
    </source>
</reference>
<comment type="function">
    <text evidence="5">In eubacteria ppGpp (guanosine 3'-diphosphate 5'-diphosphate) is a mediator of the stringent response that coordinates a variety of cellular activities in response to changes in nutritional abundance.</text>
</comment>
<dbReference type="CDD" id="cd04876">
    <property type="entry name" value="ACT_RelA-SpoT"/>
    <property type="match status" value="1"/>
</dbReference>
<dbReference type="CDD" id="cd01668">
    <property type="entry name" value="TGS_RSH"/>
    <property type="match status" value="1"/>
</dbReference>
<dbReference type="GO" id="GO:0015970">
    <property type="term" value="P:guanosine tetraphosphate biosynthetic process"/>
    <property type="evidence" value="ECO:0007669"/>
    <property type="project" value="UniProtKB-UniPathway"/>
</dbReference>
<dbReference type="FunFam" id="3.10.20.30:FF:000002">
    <property type="entry name" value="GTP pyrophosphokinase (RelA/SpoT)"/>
    <property type="match status" value="1"/>
</dbReference>
<dbReference type="GO" id="GO:0005886">
    <property type="term" value="C:plasma membrane"/>
    <property type="evidence" value="ECO:0007669"/>
    <property type="project" value="TreeGrafter"/>
</dbReference>
<dbReference type="Pfam" id="PF13291">
    <property type="entry name" value="ACT_4"/>
    <property type="match status" value="1"/>
</dbReference>
<accession>D4YUI3</accession>
<dbReference type="FunFam" id="1.10.3210.10:FF:000001">
    <property type="entry name" value="GTP pyrophosphokinase RelA"/>
    <property type="match status" value="1"/>
</dbReference>
<dbReference type="CDD" id="cd00077">
    <property type="entry name" value="HDc"/>
    <property type="match status" value="1"/>
</dbReference>
<dbReference type="RefSeq" id="WP_006352345.1">
    <property type="nucleotide sequence ID" value="NZ_ADNY01000046.1"/>
</dbReference>
<feature type="domain" description="ACT" evidence="7">
    <location>
        <begin position="675"/>
        <end position="749"/>
    </location>
</feature>
<dbReference type="CDD" id="cd05399">
    <property type="entry name" value="NT_Rel-Spo_like"/>
    <property type="match status" value="1"/>
</dbReference>
<evidence type="ECO:0000256" key="5">
    <source>
        <dbReference type="RuleBase" id="RU003847"/>
    </source>
</evidence>
<dbReference type="PROSITE" id="PS51831">
    <property type="entry name" value="HD"/>
    <property type="match status" value="1"/>
</dbReference>
<dbReference type="InterPro" id="IPR043519">
    <property type="entry name" value="NT_sf"/>
</dbReference>
<dbReference type="GO" id="GO:0008728">
    <property type="term" value="F:GTP diphosphokinase activity"/>
    <property type="evidence" value="ECO:0007669"/>
    <property type="project" value="UniProtKB-EC"/>
</dbReference>
<dbReference type="Pfam" id="PF13328">
    <property type="entry name" value="HD_4"/>
    <property type="match status" value="1"/>
</dbReference>
<keyword evidence="3" id="KW-0342">GTP-binding</keyword>
<evidence type="ECO:0000259" key="8">
    <source>
        <dbReference type="PROSITE" id="PS51831"/>
    </source>
</evidence>
<evidence type="ECO:0000256" key="4">
    <source>
        <dbReference type="ARBA" id="ARBA00048244"/>
    </source>
</evidence>
<dbReference type="PANTHER" id="PTHR21262">
    <property type="entry name" value="GUANOSINE-3',5'-BIS DIPHOSPHATE 3'-PYROPHOSPHOHYDROLASE"/>
    <property type="match status" value="1"/>
</dbReference>
<feature type="domain" description="TGS" evidence="9">
    <location>
        <begin position="393"/>
        <end position="454"/>
    </location>
</feature>
<dbReference type="Pfam" id="PF02824">
    <property type="entry name" value="TGS"/>
    <property type="match status" value="1"/>
</dbReference>
<sequence length="749" mass="85390">MSKYVEMTHDQVIDACKKYMNDEQIAFVEKAYEFANKAHAGQKRASGQPYIMHPTQVAGTLAALGLDPDTIAAGFLHDTVEDTPVTNDDIKKEFGEDVAFIVDGVTKLNKYQYKSHQEFLAENHRKMLIAMAKDLRVIMVKLADRLHNMHTLQHLRPDKQRRIASETMDIYAPLADRLGIGTIKWELEDMSFHYLNPEAYYRIVNLVAVKRSEREKYISDAISVLKKTLDNLGIKYEIYGRPKHIYSIYKKMVNKHKDFDEIYDLLAVRVIVKTVRDCYAVLGAVHTEWKPMPGRFKDYIAVPKVNGYQSLHTTIIGPGGRPLEIQIRTQQMHEVAEYGVAAHWAYKRGNFSGVQETSSGDKLDMFREILELKDETKDADEFMKSVKSDIFSDRVYVFTPKGEVYELPKGSVTLDFAYAIHTQVGSHAVGAKVNNKLVPLDYKLKNGDVIDIMTQSNATPSRDWVDMVKTSRARNKIRRYFRSQDRENSIEHGKQEVADLLRENGLNAKEFMDKEHIEKILDHFNYHDADELFAAIGFGDQSAMGVYNRLTEDIRRKDQQEKQKKREEAILNAGQQSVDNTQKAKKKNGNSSVMKIKHKNGVMIQGVSDLMLHLAKCCNPVPGDKIIGYVTKGRGVTIHRSDCRNITKEAQQQGRLIDVEWENVEENSAQAFNANIEVFGYNRGNLLSDVVNKLNSLTKNINNISGKVNDENIAHIYVTVSVSNSEQLNDILSKLRDIPDVYETKRSDN</sequence>
<dbReference type="SMART" id="SM00954">
    <property type="entry name" value="RelA_SpoT"/>
    <property type="match status" value="1"/>
</dbReference>
<dbReference type="GO" id="GO:0005525">
    <property type="term" value="F:GTP binding"/>
    <property type="evidence" value="ECO:0007669"/>
    <property type="project" value="UniProtKB-KW"/>
</dbReference>
<dbReference type="SUPFAM" id="SSF81271">
    <property type="entry name" value="TGS-like"/>
    <property type="match status" value="1"/>
</dbReference>
<name>D4YUI3_9LACO</name>
<dbReference type="InterPro" id="IPR004095">
    <property type="entry name" value="TGS"/>
</dbReference>
<dbReference type="Pfam" id="PF19296">
    <property type="entry name" value="RelA_AH_RIS"/>
    <property type="match status" value="1"/>
</dbReference>
<dbReference type="SMART" id="SM00471">
    <property type="entry name" value="HDc"/>
    <property type="match status" value="1"/>
</dbReference>
<evidence type="ECO:0000256" key="1">
    <source>
        <dbReference type="ARBA" id="ARBA00004976"/>
    </source>
</evidence>
<evidence type="ECO:0000313" key="11">
    <source>
        <dbReference type="Proteomes" id="UP000004069"/>
    </source>
</evidence>
<dbReference type="eggNOG" id="COG0317">
    <property type="taxonomic scope" value="Bacteria"/>
</dbReference>
<dbReference type="Proteomes" id="UP000004069">
    <property type="component" value="Unassembled WGS sequence"/>
</dbReference>
<dbReference type="SUPFAM" id="SSF109604">
    <property type="entry name" value="HD-domain/PDEase-like"/>
    <property type="match status" value="1"/>
</dbReference>
<proteinExistence type="inferred from homology"/>
<dbReference type="Gene3D" id="3.10.20.30">
    <property type="match status" value="1"/>
</dbReference>
<evidence type="ECO:0000256" key="3">
    <source>
        <dbReference type="ARBA" id="ARBA00023134"/>
    </source>
</evidence>
<protein>
    <recommendedName>
        <fullName evidence="2">GTP diphosphokinase</fullName>
        <ecNumber evidence="2">2.7.6.5</ecNumber>
    </recommendedName>
</protein>
<dbReference type="NCBIfam" id="TIGR00691">
    <property type="entry name" value="spoT_relA"/>
    <property type="match status" value="1"/>
</dbReference>
<dbReference type="PATRIC" id="fig|585524.9.peg.227"/>
<dbReference type="PROSITE" id="PS51880">
    <property type="entry name" value="TGS"/>
    <property type="match status" value="1"/>
</dbReference>
<dbReference type="Gene3D" id="1.10.3210.10">
    <property type="entry name" value="Hypothetical protein af1432"/>
    <property type="match status" value="1"/>
</dbReference>
<feature type="region of interest" description="Disordered" evidence="6">
    <location>
        <begin position="572"/>
        <end position="592"/>
    </location>
</feature>
<evidence type="ECO:0000259" key="7">
    <source>
        <dbReference type="PROSITE" id="PS51671"/>
    </source>
</evidence>
<dbReference type="InterPro" id="IPR012676">
    <property type="entry name" value="TGS-like"/>
</dbReference>
<dbReference type="SUPFAM" id="SSF55021">
    <property type="entry name" value="ACT-like"/>
    <property type="match status" value="1"/>
</dbReference>
<dbReference type="InterPro" id="IPR012675">
    <property type="entry name" value="Beta-grasp_dom_sf"/>
</dbReference>
<dbReference type="Gene3D" id="3.30.460.10">
    <property type="entry name" value="Beta Polymerase, domain 2"/>
    <property type="match status" value="1"/>
</dbReference>
<dbReference type="InterPro" id="IPR004811">
    <property type="entry name" value="RelA/Spo_fam"/>
</dbReference>
<comment type="similarity">
    <text evidence="5">Belongs to the relA/spoT family.</text>
</comment>
<keyword evidence="3" id="KW-0547">Nucleotide-binding</keyword>
<dbReference type="InterPro" id="IPR002912">
    <property type="entry name" value="ACT_dom"/>
</dbReference>
<dbReference type="PROSITE" id="PS51671">
    <property type="entry name" value="ACT"/>
    <property type="match status" value="1"/>
</dbReference>
<dbReference type="AlphaFoldDB" id="D4YUI3"/>
<comment type="pathway">
    <text evidence="1">Purine metabolism; ppGpp biosynthesis; ppGpp from GTP: step 1/2.</text>
</comment>
<dbReference type="InterPro" id="IPR033655">
    <property type="entry name" value="TGS_RelA/SpoT"/>
</dbReference>
<evidence type="ECO:0000313" key="10">
    <source>
        <dbReference type="EMBL" id="EFG55190.1"/>
    </source>
</evidence>
<dbReference type="STRING" id="83683.B1745_03210"/>
<dbReference type="FunFam" id="3.30.460.10:FF:000001">
    <property type="entry name" value="GTP pyrophosphokinase RelA"/>
    <property type="match status" value="1"/>
</dbReference>
<organism evidence="10 11">
    <name type="scientific">Lactobacillus amylolyticus DSM 11664</name>
    <dbReference type="NCBI Taxonomy" id="585524"/>
    <lineage>
        <taxon>Bacteria</taxon>
        <taxon>Bacillati</taxon>
        <taxon>Bacillota</taxon>
        <taxon>Bacilli</taxon>
        <taxon>Lactobacillales</taxon>
        <taxon>Lactobacillaceae</taxon>
        <taxon>Lactobacillus</taxon>
    </lineage>
</organism>
<gene>
    <name evidence="10" type="primary">relA</name>
    <name evidence="10" type="ORF">HMPREF0493_1194</name>
</gene>
<dbReference type="UniPathway" id="UPA00908">
    <property type="reaction ID" value="UER00884"/>
</dbReference>
<evidence type="ECO:0000259" key="9">
    <source>
        <dbReference type="PROSITE" id="PS51880"/>
    </source>
</evidence>
<dbReference type="EMBL" id="ADNY01000046">
    <property type="protein sequence ID" value="EFG55190.1"/>
    <property type="molecule type" value="Genomic_DNA"/>
</dbReference>
<keyword evidence="10" id="KW-0808">Transferase</keyword>
<evidence type="ECO:0000256" key="6">
    <source>
        <dbReference type="SAM" id="MobiDB-lite"/>
    </source>
</evidence>
<dbReference type="PANTHER" id="PTHR21262:SF31">
    <property type="entry name" value="GTP PYROPHOSPHOKINASE"/>
    <property type="match status" value="1"/>
</dbReference>
<dbReference type="InterPro" id="IPR045865">
    <property type="entry name" value="ACT-like_dom_sf"/>
</dbReference>
<dbReference type="Gene3D" id="3.30.70.260">
    <property type="match status" value="1"/>
</dbReference>
<keyword evidence="11" id="KW-1185">Reference proteome</keyword>
<dbReference type="InterPro" id="IPR007685">
    <property type="entry name" value="RelA_SpoT"/>
</dbReference>
<dbReference type="OrthoDB" id="9805041at2"/>
<feature type="domain" description="HD" evidence="8">
    <location>
        <begin position="50"/>
        <end position="149"/>
    </location>
</feature>
<dbReference type="InterPro" id="IPR006674">
    <property type="entry name" value="HD_domain"/>
</dbReference>